<keyword evidence="4" id="KW-0234">DNA repair</keyword>
<dbReference type="GO" id="GO:0003887">
    <property type="term" value="F:DNA-directed DNA polymerase activity"/>
    <property type="evidence" value="ECO:0007669"/>
    <property type="project" value="UniProtKB-EC"/>
</dbReference>
<dbReference type="PROSITE" id="PS50173">
    <property type="entry name" value="UMUC"/>
    <property type="match status" value="1"/>
</dbReference>
<dbReference type="PANTHER" id="PTHR11076:SF34">
    <property type="entry name" value="PROTEIN UMUC"/>
    <property type="match status" value="1"/>
</dbReference>
<evidence type="ECO:0000256" key="6">
    <source>
        <dbReference type="SAM" id="MobiDB-lite"/>
    </source>
</evidence>
<organism evidence="8 9">
    <name type="scientific">Pandoraea apista</name>
    <dbReference type="NCBI Taxonomy" id="93218"/>
    <lineage>
        <taxon>Bacteria</taxon>
        <taxon>Pseudomonadati</taxon>
        <taxon>Pseudomonadota</taxon>
        <taxon>Betaproteobacteria</taxon>
        <taxon>Burkholderiales</taxon>
        <taxon>Burkholderiaceae</taxon>
        <taxon>Pandoraea</taxon>
    </lineage>
</organism>
<dbReference type="Pfam" id="PF13438">
    <property type="entry name" value="DUF4113"/>
    <property type="match status" value="1"/>
</dbReference>
<dbReference type="InterPro" id="IPR017961">
    <property type="entry name" value="DNA_pol_Y-fam_little_finger"/>
</dbReference>
<evidence type="ECO:0000256" key="1">
    <source>
        <dbReference type="ARBA" id="ARBA00010945"/>
    </source>
</evidence>
<comment type="similarity">
    <text evidence="1">Belongs to the DNA polymerase type-Y family.</text>
</comment>
<dbReference type="Gene3D" id="3.40.1170.60">
    <property type="match status" value="1"/>
</dbReference>
<dbReference type="InterPro" id="IPR001126">
    <property type="entry name" value="UmuC"/>
</dbReference>
<gene>
    <name evidence="8" type="primary">dinB</name>
    <name evidence="8" type="ORF">PAP18089_01338</name>
</gene>
<dbReference type="GO" id="GO:0009432">
    <property type="term" value="P:SOS response"/>
    <property type="evidence" value="ECO:0007669"/>
    <property type="project" value="UniProtKB-KW"/>
</dbReference>
<dbReference type="Proteomes" id="UP000364291">
    <property type="component" value="Unassembled WGS sequence"/>
</dbReference>
<dbReference type="Gene3D" id="3.30.70.270">
    <property type="match status" value="1"/>
</dbReference>
<dbReference type="SUPFAM" id="SSF56672">
    <property type="entry name" value="DNA/RNA polymerases"/>
    <property type="match status" value="1"/>
</dbReference>
<evidence type="ECO:0000256" key="5">
    <source>
        <dbReference type="ARBA" id="ARBA00023236"/>
    </source>
</evidence>
<accession>A0A5E5P1C4</accession>
<evidence type="ECO:0000313" key="8">
    <source>
        <dbReference type="EMBL" id="VVG70378.1"/>
    </source>
</evidence>
<feature type="region of interest" description="Disordered" evidence="6">
    <location>
        <begin position="406"/>
        <end position="426"/>
    </location>
</feature>
<dbReference type="GO" id="GO:0005829">
    <property type="term" value="C:cytosol"/>
    <property type="evidence" value="ECO:0007669"/>
    <property type="project" value="TreeGrafter"/>
</dbReference>
<dbReference type="GO" id="GO:0003684">
    <property type="term" value="F:damaged DNA binding"/>
    <property type="evidence" value="ECO:0007669"/>
    <property type="project" value="InterPro"/>
</dbReference>
<proteinExistence type="inferred from homology"/>
<evidence type="ECO:0000259" key="7">
    <source>
        <dbReference type="PROSITE" id="PS50173"/>
    </source>
</evidence>
<dbReference type="OrthoDB" id="9808813at2"/>
<keyword evidence="8" id="KW-0548">Nucleotidyltransferase</keyword>
<dbReference type="InterPro" id="IPR043128">
    <property type="entry name" value="Rev_trsase/Diguanyl_cyclase"/>
</dbReference>
<dbReference type="InterPro" id="IPR050116">
    <property type="entry name" value="DNA_polymerase-Y"/>
</dbReference>
<dbReference type="AlphaFoldDB" id="A0A5E5P1C4"/>
<reference evidence="8 9" key="1">
    <citation type="submission" date="2019-08" db="EMBL/GenBank/DDBJ databases">
        <authorList>
            <person name="Peeters C."/>
        </authorList>
    </citation>
    <scope>NUCLEOTIDE SEQUENCE [LARGE SCALE GENOMIC DNA]</scope>
    <source>
        <strain evidence="8 9">LMG 18089</strain>
    </source>
</reference>
<evidence type="ECO:0000256" key="2">
    <source>
        <dbReference type="ARBA" id="ARBA00022763"/>
    </source>
</evidence>
<keyword evidence="8" id="KW-0808">Transferase</keyword>
<dbReference type="GO" id="GO:0006281">
    <property type="term" value="P:DNA repair"/>
    <property type="evidence" value="ECO:0007669"/>
    <property type="project" value="UniProtKB-KW"/>
</dbReference>
<dbReference type="InterPro" id="IPR025188">
    <property type="entry name" value="DUF4113"/>
</dbReference>
<dbReference type="EMBL" id="CABPSX010000002">
    <property type="protein sequence ID" value="VVG70378.1"/>
    <property type="molecule type" value="Genomic_DNA"/>
</dbReference>
<evidence type="ECO:0000313" key="9">
    <source>
        <dbReference type="Proteomes" id="UP000364291"/>
    </source>
</evidence>
<keyword evidence="5" id="KW-0742">SOS response</keyword>
<evidence type="ECO:0000256" key="3">
    <source>
        <dbReference type="ARBA" id="ARBA00023199"/>
    </source>
</evidence>
<sequence length="426" mass="46690">MPTFALVDGNNFYCSCERVFRPDLVGRPLIVLSNNDGCAVARSQEAKDLGVKMGVPFFQVRHLVQEAGLVALSSNYALYADMSARMMAILGQFSPVQEVYSIDECFVDLTGMGTLAGSLTVYGQLMRERVLRWIGIPTCVGIAPSKTLAKMANHIAKKNVGRPWSGVCDLTALPERDRDELLGLVEVGEVWGVGRRLRERLVADGIATALDLKRASLSFIRSTVSAVLERTVHELNGIACYGFEAEAQPQKQIICSRSFGHPVLLQEDLSIAVRDFAATAAERLRRQGLKAGQVHVFIQTSPFRKQDKQYSAAVVVPLAVPVGDTLRLVDAALVGLARLYKPGFKYAKAGVMLLDLTDRTVEQADLFSGPAPRRERLMAALDAVNDRFGRGTLRVGNVEGHQAWHMSQNAKTPSYTTEWEGLPTAR</sequence>
<feature type="domain" description="UmuC" evidence="7">
    <location>
        <begin position="4"/>
        <end position="194"/>
    </location>
</feature>
<dbReference type="GO" id="GO:0042276">
    <property type="term" value="P:error-prone translesion synthesis"/>
    <property type="evidence" value="ECO:0007669"/>
    <property type="project" value="TreeGrafter"/>
</dbReference>
<feature type="compositionally biased region" description="Polar residues" evidence="6">
    <location>
        <begin position="406"/>
        <end position="417"/>
    </location>
</feature>
<evidence type="ECO:0000256" key="4">
    <source>
        <dbReference type="ARBA" id="ARBA00023204"/>
    </source>
</evidence>
<dbReference type="Gene3D" id="1.10.150.20">
    <property type="entry name" value="5' to 3' exonuclease, C-terminal subdomain"/>
    <property type="match status" value="1"/>
</dbReference>
<dbReference type="Pfam" id="PF00817">
    <property type="entry name" value="IMS"/>
    <property type="match status" value="1"/>
</dbReference>
<dbReference type="CDD" id="cd01700">
    <property type="entry name" value="PolY_Pol_V_umuC"/>
    <property type="match status" value="1"/>
</dbReference>
<protein>
    <submittedName>
        <fullName evidence="8">DNA polymerase IV</fullName>
        <ecNumber evidence="8">2.7.7.7</ecNumber>
    </submittedName>
</protein>
<keyword evidence="2" id="KW-0227">DNA damage</keyword>
<dbReference type="NCBIfam" id="NF002955">
    <property type="entry name" value="PRK03609.1"/>
    <property type="match status" value="1"/>
</dbReference>
<dbReference type="RefSeq" id="WP_150728516.1">
    <property type="nucleotide sequence ID" value="NZ_CABPSX010000002.1"/>
</dbReference>
<dbReference type="Pfam" id="PF11799">
    <property type="entry name" value="IMS_C"/>
    <property type="match status" value="1"/>
</dbReference>
<dbReference type="EC" id="2.7.7.7" evidence="8"/>
<keyword evidence="3" id="KW-0741">SOS mutagenesis</keyword>
<dbReference type="PANTHER" id="PTHR11076">
    <property type="entry name" value="DNA REPAIR POLYMERASE UMUC / TRANSFERASE FAMILY MEMBER"/>
    <property type="match status" value="1"/>
</dbReference>
<dbReference type="InterPro" id="IPR043502">
    <property type="entry name" value="DNA/RNA_pol_sf"/>
</dbReference>
<name>A0A5E5P1C4_9BURK</name>